<dbReference type="AlphaFoldDB" id="A0AAE2CLG6"/>
<keyword evidence="3" id="KW-1185">Reference proteome</keyword>
<reference evidence="2" key="2">
    <citation type="journal article" date="2024" name="Plant">
        <title>Genomic evolution and insights into agronomic trait innovations of Sesamum species.</title>
        <authorList>
            <person name="Miao H."/>
            <person name="Wang L."/>
            <person name="Qu L."/>
            <person name="Liu H."/>
            <person name="Sun Y."/>
            <person name="Le M."/>
            <person name="Wang Q."/>
            <person name="Wei S."/>
            <person name="Zheng Y."/>
            <person name="Lin W."/>
            <person name="Duan Y."/>
            <person name="Cao H."/>
            <person name="Xiong S."/>
            <person name="Wang X."/>
            <person name="Wei L."/>
            <person name="Li C."/>
            <person name="Ma Q."/>
            <person name="Ju M."/>
            <person name="Zhao R."/>
            <person name="Li G."/>
            <person name="Mu C."/>
            <person name="Tian Q."/>
            <person name="Mei H."/>
            <person name="Zhang T."/>
            <person name="Gao T."/>
            <person name="Zhang H."/>
        </authorList>
    </citation>
    <scope>NUCLEOTIDE SEQUENCE</scope>
    <source>
        <strain evidence="2">3651</strain>
    </source>
</reference>
<dbReference type="Proteomes" id="UP001293254">
    <property type="component" value="Unassembled WGS sequence"/>
</dbReference>
<dbReference type="EMBL" id="JACGWO010000005">
    <property type="protein sequence ID" value="KAK4426546.1"/>
    <property type="molecule type" value="Genomic_DNA"/>
</dbReference>
<feature type="region of interest" description="Disordered" evidence="1">
    <location>
        <begin position="114"/>
        <end position="135"/>
    </location>
</feature>
<evidence type="ECO:0000256" key="1">
    <source>
        <dbReference type="SAM" id="MobiDB-lite"/>
    </source>
</evidence>
<comment type="caution">
    <text evidence="2">The sequence shown here is derived from an EMBL/GenBank/DDBJ whole genome shotgun (WGS) entry which is preliminary data.</text>
</comment>
<proteinExistence type="predicted"/>
<gene>
    <name evidence="2" type="ORF">Salat_1423200</name>
</gene>
<accession>A0AAE2CLG6</accession>
<sequence>MGFAVSDNESFGGERVALGLRQDGEGPGFSISQQHQAVVGLVGWETASMDEQSVPTEVGIVDPKQQRGVGETWGTWRHRDERGGTRVQIEEGKLLNPTGGNVGRGAQIRMSSPIAQLPSNQTSLRHQATTQPYSG</sequence>
<name>A0AAE2CLG6_9LAMI</name>
<protein>
    <submittedName>
        <fullName evidence="2">Uncharacterized protein</fullName>
    </submittedName>
</protein>
<organism evidence="2 3">
    <name type="scientific">Sesamum alatum</name>
    <dbReference type="NCBI Taxonomy" id="300844"/>
    <lineage>
        <taxon>Eukaryota</taxon>
        <taxon>Viridiplantae</taxon>
        <taxon>Streptophyta</taxon>
        <taxon>Embryophyta</taxon>
        <taxon>Tracheophyta</taxon>
        <taxon>Spermatophyta</taxon>
        <taxon>Magnoliopsida</taxon>
        <taxon>eudicotyledons</taxon>
        <taxon>Gunneridae</taxon>
        <taxon>Pentapetalae</taxon>
        <taxon>asterids</taxon>
        <taxon>lamiids</taxon>
        <taxon>Lamiales</taxon>
        <taxon>Pedaliaceae</taxon>
        <taxon>Sesamum</taxon>
    </lineage>
</organism>
<evidence type="ECO:0000313" key="3">
    <source>
        <dbReference type="Proteomes" id="UP001293254"/>
    </source>
</evidence>
<evidence type="ECO:0000313" key="2">
    <source>
        <dbReference type="EMBL" id="KAK4426546.1"/>
    </source>
</evidence>
<reference evidence="2" key="1">
    <citation type="submission" date="2020-06" db="EMBL/GenBank/DDBJ databases">
        <authorList>
            <person name="Li T."/>
            <person name="Hu X."/>
            <person name="Zhang T."/>
            <person name="Song X."/>
            <person name="Zhang H."/>
            <person name="Dai N."/>
            <person name="Sheng W."/>
            <person name="Hou X."/>
            <person name="Wei L."/>
        </authorList>
    </citation>
    <scope>NUCLEOTIDE SEQUENCE</scope>
    <source>
        <strain evidence="2">3651</strain>
        <tissue evidence="2">Leaf</tissue>
    </source>
</reference>